<dbReference type="Proteomes" id="UP000320653">
    <property type="component" value="Unassembled WGS sequence"/>
</dbReference>
<gene>
    <name evidence="5" type="ORF">FHW37_10870</name>
</gene>
<dbReference type="InterPro" id="IPR036390">
    <property type="entry name" value="WH_DNA-bd_sf"/>
</dbReference>
<dbReference type="PROSITE" id="PS50949">
    <property type="entry name" value="HTH_GNTR"/>
    <property type="match status" value="1"/>
</dbReference>
<dbReference type="AlphaFoldDB" id="A0A561QG95"/>
<dbReference type="InterPro" id="IPR036388">
    <property type="entry name" value="WH-like_DNA-bd_sf"/>
</dbReference>
<evidence type="ECO:0000313" key="5">
    <source>
        <dbReference type="EMBL" id="TWF49400.1"/>
    </source>
</evidence>
<dbReference type="SMART" id="SM00866">
    <property type="entry name" value="UTRA"/>
    <property type="match status" value="1"/>
</dbReference>
<dbReference type="InterPro" id="IPR028978">
    <property type="entry name" value="Chorismate_lyase_/UTRA_dom_sf"/>
</dbReference>
<dbReference type="SUPFAM" id="SSF46785">
    <property type="entry name" value="Winged helix' DNA-binding domain"/>
    <property type="match status" value="1"/>
</dbReference>
<keyword evidence="1" id="KW-0805">Transcription regulation</keyword>
<protein>
    <submittedName>
        <fullName evidence="5">GntR family transcriptional regulator</fullName>
    </submittedName>
</protein>
<comment type="caution">
    <text evidence="5">The sequence shown here is derived from an EMBL/GenBank/DDBJ whole genome shotgun (WGS) entry which is preliminary data.</text>
</comment>
<dbReference type="InterPro" id="IPR000524">
    <property type="entry name" value="Tscrpt_reg_HTH_GntR"/>
</dbReference>
<evidence type="ECO:0000259" key="4">
    <source>
        <dbReference type="PROSITE" id="PS50949"/>
    </source>
</evidence>
<dbReference type="RefSeq" id="WP_145641407.1">
    <property type="nucleotide sequence ID" value="NZ_VIWP01000008.1"/>
</dbReference>
<dbReference type="GO" id="GO:0045892">
    <property type="term" value="P:negative regulation of DNA-templated transcription"/>
    <property type="evidence" value="ECO:0007669"/>
    <property type="project" value="TreeGrafter"/>
</dbReference>
<dbReference type="OrthoDB" id="5454556at2"/>
<dbReference type="Pfam" id="PF00392">
    <property type="entry name" value="GntR"/>
    <property type="match status" value="1"/>
</dbReference>
<dbReference type="SUPFAM" id="SSF64288">
    <property type="entry name" value="Chorismate lyase-like"/>
    <property type="match status" value="1"/>
</dbReference>
<keyword evidence="2" id="KW-0238">DNA-binding</keyword>
<dbReference type="SMART" id="SM00345">
    <property type="entry name" value="HTH_GNTR"/>
    <property type="match status" value="1"/>
</dbReference>
<organism evidence="5 6">
    <name type="scientific">Neorhizobium alkalisoli</name>
    <dbReference type="NCBI Taxonomy" id="528178"/>
    <lineage>
        <taxon>Bacteria</taxon>
        <taxon>Pseudomonadati</taxon>
        <taxon>Pseudomonadota</taxon>
        <taxon>Alphaproteobacteria</taxon>
        <taxon>Hyphomicrobiales</taxon>
        <taxon>Rhizobiaceae</taxon>
        <taxon>Rhizobium/Agrobacterium group</taxon>
        <taxon>Neorhizobium</taxon>
    </lineage>
</organism>
<dbReference type="PRINTS" id="PR00035">
    <property type="entry name" value="HTHGNTR"/>
</dbReference>
<evidence type="ECO:0000256" key="2">
    <source>
        <dbReference type="ARBA" id="ARBA00023125"/>
    </source>
</evidence>
<dbReference type="Gene3D" id="3.40.1410.10">
    <property type="entry name" value="Chorismate lyase-like"/>
    <property type="match status" value="1"/>
</dbReference>
<dbReference type="PANTHER" id="PTHR44846">
    <property type="entry name" value="MANNOSYL-D-GLYCERATE TRANSPORT/METABOLISM SYSTEM REPRESSOR MNGR-RELATED"/>
    <property type="match status" value="1"/>
</dbReference>
<evidence type="ECO:0000313" key="6">
    <source>
        <dbReference type="Proteomes" id="UP000320653"/>
    </source>
</evidence>
<dbReference type="Gene3D" id="1.10.10.10">
    <property type="entry name" value="Winged helix-like DNA-binding domain superfamily/Winged helix DNA-binding domain"/>
    <property type="match status" value="1"/>
</dbReference>
<evidence type="ECO:0000256" key="1">
    <source>
        <dbReference type="ARBA" id="ARBA00023015"/>
    </source>
</evidence>
<dbReference type="GO" id="GO:0003677">
    <property type="term" value="F:DNA binding"/>
    <property type="evidence" value="ECO:0007669"/>
    <property type="project" value="UniProtKB-KW"/>
</dbReference>
<dbReference type="GO" id="GO:0003700">
    <property type="term" value="F:DNA-binding transcription factor activity"/>
    <property type="evidence" value="ECO:0007669"/>
    <property type="project" value="InterPro"/>
</dbReference>
<dbReference type="CDD" id="cd07377">
    <property type="entry name" value="WHTH_GntR"/>
    <property type="match status" value="1"/>
</dbReference>
<proteinExistence type="predicted"/>
<reference evidence="5 6" key="1">
    <citation type="submission" date="2019-06" db="EMBL/GenBank/DDBJ databases">
        <title>Sorghum-associated microbial communities from plants grown in Nebraska, USA.</title>
        <authorList>
            <person name="Schachtman D."/>
        </authorList>
    </citation>
    <scope>NUCLEOTIDE SEQUENCE [LARGE SCALE GENOMIC DNA]</scope>
    <source>
        <strain evidence="5 6">1225</strain>
    </source>
</reference>
<dbReference type="EMBL" id="VIWP01000008">
    <property type="protein sequence ID" value="TWF49400.1"/>
    <property type="molecule type" value="Genomic_DNA"/>
</dbReference>
<dbReference type="InterPro" id="IPR011663">
    <property type="entry name" value="UTRA"/>
</dbReference>
<feature type="domain" description="HTH gntR-type" evidence="4">
    <location>
        <begin position="19"/>
        <end position="87"/>
    </location>
</feature>
<keyword evidence="6" id="KW-1185">Reference proteome</keyword>
<dbReference type="InterPro" id="IPR050679">
    <property type="entry name" value="Bact_HTH_transcr_reg"/>
</dbReference>
<accession>A0A561QG95</accession>
<dbReference type="PANTHER" id="PTHR44846:SF1">
    <property type="entry name" value="MANNOSYL-D-GLYCERATE TRANSPORT_METABOLISM SYSTEM REPRESSOR MNGR-RELATED"/>
    <property type="match status" value="1"/>
</dbReference>
<evidence type="ECO:0000256" key="3">
    <source>
        <dbReference type="ARBA" id="ARBA00023163"/>
    </source>
</evidence>
<name>A0A561QG95_9HYPH</name>
<keyword evidence="3" id="KW-0804">Transcription</keyword>
<sequence>MGEENPGKKRQPSRPRRIQPLYHQIYLQLRQLLTESALDISHPLPSEPMLAKRYGVSRVTIRKTLQQLQQEGLIRRVHGKGTFPAHPNDDPAKDAAGKADISSVLDNLLSFEKRTTAVTLDWQMIDAEPAIARKLRSERCLRITRLRSMEEMPISFTVLHVPERYSLLLQQDAVGNEPIIRALELGGVEAYDADQVLSATAAGPEIATYLGVEAGSPLIVMRRLMFNAEHDPVLHQEGYYPPDRFEYRMRVSRQSIGPVAQWSPIS</sequence>
<dbReference type="Pfam" id="PF07702">
    <property type="entry name" value="UTRA"/>
    <property type="match status" value="1"/>
</dbReference>